<keyword evidence="1" id="KW-1133">Transmembrane helix</keyword>
<dbReference type="PANTHER" id="PTHR37305">
    <property type="entry name" value="INTEGRAL MEMBRANE PROTEIN-RELATED"/>
    <property type="match status" value="1"/>
</dbReference>
<keyword evidence="1" id="KW-0812">Transmembrane</keyword>
<keyword evidence="3" id="KW-1185">Reference proteome</keyword>
<feature type="transmembrane region" description="Helical" evidence="1">
    <location>
        <begin position="149"/>
        <end position="172"/>
    </location>
</feature>
<reference evidence="2 3" key="1">
    <citation type="submission" date="2023-08" db="EMBL/GenBank/DDBJ databases">
        <title>Complete genome sequence of Geobacillus thermodenitrificans K1041, a genetically tractable strain representative of the genus Geobacillus.</title>
        <authorList>
            <person name="Kani S."/>
            <person name="Suzuki H."/>
        </authorList>
    </citation>
    <scope>NUCLEOTIDE SEQUENCE [LARGE SCALE GENOMIC DNA]</scope>
    <source>
        <strain evidence="2 3">K1041</strain>
    </source>
</reference>
<protein>
    <submittedName>
        <fullName evidence="2">ABC transporter permease</fullName>
    </submittedName>
</protein>
<gene>
    <name evidence="2" type="ORF">HSX42_02040</name>
</gene>
<evidence type="ECO:0000313" key="2">
    <source>
        <dbReference type="EMBL" id="WMV76627.1"/>
    </source>
</evidence>
<name>A0ABY9QCI4_GEOTD</name>
<evidence type="ECO:0000313" key="3">
    <source>
        <dbReference type="Proteomes" id="UP001297580"/>
    </source>
</evidence>
<proteinExistence type="predicted"/>
<dbReference type="EMBL" id="CP133461">
    <property type="protein sequence ID" value="WMV76627.1"/>
    <property type="molecule type" value="Genomic_DNA"/>
</dbReference>
<dbReference type="Pfam" id="PF12730">
    <property type="entry name" value="ABC2_membrane_4"/>
    <property type="match status" value="1"/>
</dbReference>
<accession>A0ABY9QCI4</accession>
<feature type="transmembrane region" description="Helical" evidence="1">
    <location>
        <begin position="58"/>
        <end position="84"/>
    </location>
</feature>
<feature type="transmembrane region" description="Helical" evidence="1">
    <location>
        <begin position="105"/>
        <end position="129"/>
    </location>
</feature>
<evidence type="ECO:0000256" key="1">
    <source>
        <dbReference type="SAM" id="Phobius"/>
    </source>
</evidence>
<feature type="transmembrane region" description="Helical" evidence="1">
    <location>
        <begin position="20"/>
        <end position="38"/>
    </location>
</feature>
<feature type="transmembrane region" description="Helical" evidence="1">
    <location>
        <begin position="179"/>
        <end position="197"/>
    </location>
</feature>
<organism evidence="2 3">
    <name type="scientific">Geobacillus thermodenitrificans</name>
    <dbReference type="NCBI Taxonomy" id="33940"/>
    <lineage>
        <taxon>Bacteria</taxon>
        <taxon>Bacillati</taxon>
        <taxon>Bacillota</taxon>
        <taxon>Bacilli</taxon>
        <taxon>Bacillales</taxon>
        <taxon>Anoxybacillaceae</taxon>
        <taxon>Geobacillus</taxon>
    </lineage>
</organism>
<keyword evidence="1" id="KW-0472">Membrane</keyword>
<feature type="transmembrane region" description="Helical" evidence="1">
    <location>
        <begin position="228"/>
        <end position="250"/>
    </location>
</feature>
<dbReference type="RefSeq" id="WP_236934301.1">
    <property type="nucleotide sequence ID" value="NZ_CP133461.1"/>
</dbReference>
<sequence>MNNLLRAEWYKLQRNKIFTVLLVSIAGLSALLHYLIIIDWWQMNDTVFDRVGLGALDALLTFTVPLFFNLIVSTLAGFFIATEFSNSGVIKNQIISGHHRSHVYVAKYVVFSFAAIVVTCLVPLFTGLIEVVVLGQSERIDLSHFLYLGRAYSLFIIHFLGYSAIIMLLAIVTEDSGKTIILSVLMTIAIELMRLFSSSSRFVTFIYEHTIFSQFSYVFHEGMSIDEIVQSIIVGGITIIVMISCGILLFNRKEIK</sequence>
<dbReference type="Proteomes" id="UP001297580">
    <property type="component" value="Chromosome"/>
</dbReference>
<dbReference type="PANTHER" id="PTHR37305:SF1">
    <property type="entry name" value="MEMBRANE PROTEIN"/>
    <property type="match status" value="1"/>
</dbReference>